<dbReference type="AlphaFoldDB" id="A0A2N1M6A4"/>
<evidence type="ECO:0000313" key="3">
    <source>
        <dbReference type="Proteomes" id="UP000233469"/>
    </source>
</evidence>
<dbReference type="GO" id="GO:0003688">
    <property type="term" value="F:DNA replication origin binding"/>
    <property type="evidence" value="ECO:0007669"/>
    <property type="project" value="InterPro"/>
</dbReference>
<dbReference type="GO" id="GO:0006260">
    <property type="term" value="P:DNA replication"/>
    <property type="evidence" value="ECO:0007669"/>
    <property type="project" value="InterPro"/>
</dbReference>
<dbReference type="VEuPathDB" id="FungiDB:FUN_006029"/>
<dbReference type="Proteomes" id="UP000233469">
    <property type="component" value="Unassembled WGS sequence"/>
</dbReference>
<feature type="domain" description="Replication origin-binding protein" evidence="1">
    <location>
        <begin position="338"/>
        <end position="526"/>
    </location>
</feature>
<dbReference type="Pfam" id="PF02399">
    <property type="entry name" value="Herpes_ori_bp"/>
    <property type="match status" value="1"/>
</dbReference>
<reference evidence="2 3" key="1">
    <citation type="submission" date="2016-04" db="EMBL/GenBank/DDBJ databases">
        <title>Genome analyses suggest a sexual origin of heterokaryosis in a supposedly ancient asexual fungus.</title>
        <authorList>
            <person name="Ropars J."/>
            <person name="Sedzielewska K."/>
            <person name="Noel J."/>
            <person name="Charron P."/>
            <person name="Farinelli L."/>
            <person name="Marton T."/>
            <person name="Kruger M."/>
            <person name="Pelin A."/>
            <person name="Brachmann A."/>
            <person name="Corradi N."/>
        </authorList>
    </citation>
    <scope>NUCLEOTIDE SEQUENCE [LARGE SCALE GENOMIC DNA]</scope>
    <source>
        <strain evidence="2 3">C2</strain>
    </source>
</reference>
<evidence type="ECO:0000259" key="1">
    <source>
        <dbReference type="Pfam" id="PF02399"/>
    </source>
</evidence>
<dbReference type="VEuPathDB" id="FungiDB:RhiirFUN_018988"/>
<dbReference type="VEuPathDB" id="FungiDB:RhiirA1_475508"/>
<dbReference type="GO" id="GO:0005524">
    <property type="term" value="F:ATP binding"/>
    <property type="evidence" value="ECO:0007669"/>
    <property type="project" value="InterPro"/>
</dbReference>
<name>A0A2N1M6A4_9GLOM</name>
<gene>
    <name evidence="2" type="ORF">RhiirC2_798576</name>
</gene>
<evidence type="ECO:0000313" key="2">
    <source>
        <dbReference type="EMBL" id="PKK57159.1"/>
    </source>
</evidence>
<comment type="caution">
    <text evidence="2">The sequence shown here is derived from an EMBL/GenBank/DDBJ whole genome shotgun (WGS) entry which is preliminary data.</text>
</comment>
<organism evidence="2 3">
    <name type="scientific">Rhizophagus irregularis</name>
    <dbReference type="NCBI Taxonomy" id="588596"/>
    <lineage>
        <taxon>Eukaryota</taxon>
        <taxon>Fungi</taxon>
        <taxon>Fungi incertae sedis</taxon>
        <taxon>Mucoromycota</taxon>
        <taxon>Glomeromycotina</taxon>
        <taxon>Glomeromycetes</taxon>
        <taxon>Glomerales</taxon>
        <taxon>Glomeraceae</taxon>
        <taxon>Rhizophagus</taxon>
    </lineage>
</organism>
<dbReference type="EMBL" id="LLXL01004702">
    <property type="protein sequence ID" value="PKK57159.1"/>
    <property type="molecule type" value="Genomic_DNA"/>
</dbReference>
<sequence>MLLAQKNAGPRPSVINEATRLFSGLANLDFEPGYNDHVYFQYLSNSKDGVALLDTYYSEEIFDKYIVQVAGKGFTIVDHPSKVYGLSDTHECIDGNLPLRLVLDIDARQKPDPMNPELPFLDKYKIIREDLLSRILIACADIIYFDLKHLVPLNAFTLTSLSNADKCSWHIVYPHTHFIDYRDLKGFVEKVANRVRKSYSEFIDIGLYKSRFSLRLLGSAKEDRVKRPAISLTFSPEKPEKDEFQPIEDKTALSKGAGFVTAKYKWLEVGSIKKEFINFQVKSYEACPICDIRHEKDQLYIFGKVTEISAKPKRGKVERIADAISNPHPLVELSETVINVKKLRDAPKAYPDFLNTEKTTTLIRSPLGTWKTTALREIIMGLKDKVYDISSLPCYIWISYRKSLSNESKAKFNELKASGFRICNYQNMQGDLSIKKWDIIIVQVESLFHIEFTARPFVAILDESNAIMRQMSSGTNARESENAMRDVLRSARHVLAMDAFANKSTLTFLKTYRGEDIRIIDNRYQSCVGETVKVLYDLNSRAEAMRIGYEFLRQGKRVAFVSTRAVMARALIEKASKLFKPDNSPVRARAYYGDMDGKQRQKDFSNIDVAWGVLDCVAYTNTVKAGISFEVTGHFDIVIAITNIATPVHVEALAQMLYRIRDCPRRIISMFYQKNSNELFTHQAVRIFEQNLQVLGLIIYPQQ</sequence>
<reference evidence="2 3" key="2">
    <citation type="submission" date="2017-10" db="EMBL/GenBank/DDBJ databases">
        <title>Extensive intraspecific genome diversity in a model arbuscular mycorrhizal fungus.</title>
        <authorList>
            <person name="Chen E.C.H."/>
            <person name="Morin E."/>
            <person name="Baudet D."/>
            <person name="Noel J."/>
            <person name="Ndikumana S."/>
            <person name="Charron P."/>
            <person name="St-Onge C."/>
            <person name="Giorgi J."/>
            <person name="Grigoriev I.V."/>
            <person name="Roux C."/>
            <person name="Martin F.M."/>
            <person name="Corradi N."/>
        </authorList>
    </citation>
    <scope>NUCLEOTIDE SEQUENCE [LARGE SCALE GENOMIC DNA]</scope>
    <source>
        <strain evidence="2 3">C2</strain>
    </source>
</reference>
<dbReference type="InterPro" id="IPR003450">
    <property type="entry name" value="Replication_origin-bd"/>
</dbReference>
<accession>A0A2N1M6A4</accession>
<protein>
    <recommendedName>
        <fullName evidence="1">Replication origin-binding protein domain-containing protein</fullName>
    </recommendedName>
</protein>
<proteinExistence type="predicted"/>